<dbReference type="PANTHER" id="PTHR23028:SF53">
    <property type="entry name" value="ACYL_TRANSF_3 DOMAIN-CONTAINING PROTEIN"/>
    <property type="match status" value="1"/>
</dbReference>
<organism evidence="4 5">
    <name type="scientific">Pseudonocardia eucalypti</name>
    <dbReference type="NCBI Taxonomy" id="648755"/>
    <lineage>
        <taxon>Bacteria</taxon>
        <taxon>Bacillati</taxon>
        <taxon>Actinomycetota</taxon>
        <taxon>Actinomycetes</taxon>
        <taxon>Pseudonocardiales</taxon>
        <taxon>Pseudonocardiaceae</taxon>
        <taxon>Pseudonocardia</taxon>
    </lineage>
</organism>
<name>A0ABP9QY15_9PSEU</name>
<keyword evidence="4" id="KW-0012">Acyltransferase</keyword>
<evidence type="ECO:0000313" key="4">
    <source>
        <dbReference type="EMBL" id="GAA5169100.1"/>
    </source>
</evidence>
<sequence length="443" mass="48180">MAPEPHASTHDRLAAPGPAPGIAPGPGPTPERGKLGVEFASASTLASDPSEVRPLTGLRLFAAAWVVVFHFQFTPGDWVDRLLGERSPVFAVVTTGALGVDLFYVLSGFVIAFTYLGKVGPRFSPGVSWRFLWARVCRIWPVYALVTTAFGAYLLVVKLRLGDPSPAYQNVQPDLSLGSWLHQMTMTQLWFHPWHDGVSWVGPAWSISAEWLAYVLFPLTALVFYRMRHWPRPVLGVLAVALMAPVAVKCLNTGSPYFAFSWAARILTGFTAGVLVYLIVREIPRTARVRSAASRLTWVTLGLILAGLYYGESLGAAPDGSSEQGGIVLLLFPVLVGALALADRGPARLLATGWAVHGGRISYSLYLVHVPLFELWWTVMERFPAFRANSALSVVLTPVVFLASFVLAHLLFRLVEEPARRTMRRVTSGRRAKSAPGVGAGPA</sequence>
<feature type="transmembrane region" description="Helical" evidence="2">
    <location>
        <begin position="204"/>
        <end position="225"/>
    </location>
</feature>
<feature type="transmembrane region" description="Helical" evidence="2">
    <location>
        <begin position="93"/>
        <end position="116"/>
    </location>
</feature>
<dbReference type="PANTHER" id="PTHR23028">
    <property type="entry name" value="ACETYLTRANSFERASE"/>
    <property type="match status" value="1"/>
</dbReference>
<feature type="compositionally biased region" description="Pro residues" evidence="1">
    <location>
        <begin position="17"/>
        <end position="29"/>
    </location>
</feature>
<feature type="transmembrane region" description="Helical" evidence="2">
    <location>
        <begin position="391"/>
        <end position="415"/>
    </location>
</feature>
<feature type="transmembrane region" description="Helical" evidence="2">
    <location>
        <begin position="56"/>
        <end position="73"/>
    </location>
</feature>
<evidence type="ECO:0000259" key="3">
    <source>
        <dbReference type="Pfam" id="PF01757"/>
    </source>
</evidence>
<feature type="transmembrane region" description="Helical" evidence="2">
    <location>
        <begin position="234"/>
        <end position="254"/>
    </location>
</feature>
<evidence type="ECO:0000313" key="5">
    <source>
        <dbReference type="Proteomes" id="UP001428817"/>
    </source>
</evidence>
<keyword evidence="2" id="KW-0472">Membrane</keyword>
<feature type="domain" description="Acyltransferase 3" evidence="3">
    <location>
        <begin position="56"/>
        <end position="408"/>
    </location>
</feature>
<feature type="transmembrane region" description="Helical" evidence="2">
    <location>
        <begin position="363"/>
        <end position="379"/>
    </location>
</feature>
<keyword evidence="5" id="KW-1185">Reference proteome</keyword>
<feature type="transmembrane region" description="Helical" evidence="2">
    <location>
        <begin position="260"/>
        <end position="280"/>
    </location>
</feature>
<keyword evidence="4" id="KW-0808">Transferase</keyword>
<proteinExistence type="predicted"/>
<dbReference type="Proteomes" id="UP001428817">
    <property type="component" value="Unassembled WGS sequence"/>
</dbReference>
<dbReference type="GO" id="GO:0016746">
    <property type="term" value="F:acyltransferase activity"/>
    <property type="evidence" value="ECO:0007669"/>
    <property type="project" value="UniProtKB-KW"/>
</dbReference>
<comment type="caution">
    <text evidence="4">The sequence shown here is derived from an EMBL/GenBank/DDBJ whole genome shotgun (WGS) entry which is preliminary data.</text>
</comment>
<evidence type="ECO:0000256" key="1">
    <source>
        <dbReference type="SAM" id="MobiDB-lite"/>
    </source>
</evidence>
<protein>
    <submittedName>
        <fullName evidence="4">Acyltransferase</fullName>
    </submittedName>
</protein>
<dbReference type="RefSeq" id="WP_185063390.1">
    <property type="nucleotide sequence ID" value="NZ_BAABJP010000043.1"/>
</dbReference>
<dbReference type="EMBL" id="BAABJP010000043">
    <property type="protein sequence ID" value="GAA5169100.1"/>
    <property type="molecule type" value="Genomic_DNA"/>
</dbReference>
<accession>A0ABP9QY15</accession>
<dbReference type="InterPro" id="IPR002656">
    <property type="entry name" value="Acyl_transf_3_dom"/>
</dbReference>
<dbReference type="Pfam" id="PF01757">
    <property type="entry name" value="Acyl_transf_3"/>
    <property type="match status" value="1"/>
</dbReference>
<gene>
    <name evidence="4" type="ORF">GCM10023321_64120</name>
</gene>
<reference evidence="5" key="1">
    <citation type="journal article" date="2019" name="Int. J. Syst. Evol. Microbiol.">
        <title>The Global Catalogue of Microorganisms (GCM) 10K type strain sequencing project: providing services to taxonomists for standard genome sequencing and annotation.</title>
        <authorList>
            <consortium name="The Broad Institute Genomics Platform"/>
            <consortium name="The Broad Institute Genome Sequencing Center for Infectious Disease"/>
            <person name="Wu L."/>
            <person name="Ma J."/>
        </authorList>
    </citation>
    <scope>NUCLEOTIDE SEQUENCE [LARGE SCALE GENOMIC DNA]</scope>
    <source>
        <strain evidence="5">JCM 18303</strain>
    </source>
</reference>
<feature type="transmembrane region" description="Helical" evidence="2">
    <location>
        <begin position="325"/>
        <end position="342"/>
    </location>
</feature>
<feature type="transmembrane region" description="Helical" evidence="2">
    <location>
        <begin position="292"/>
        <end position="310"/>
    </location>
</feature>
<dbReference type="InterPro" id="IPR050879">
    <property type="entry name" value="Acyltransferase_3"/>
</dbReference>
<keyword evidence="2" id="KW-1133">Transmembrane helix</keyword>
<keyword evidence="2" id="KW-0812">Transmembrane</keyword>
<evidence type="ECO:0000256" key="2">
    <source>
        <dbReference type="SAM" id="Phobius"/>
    </source>
</evidence>
<feature type="region of interest" description="Disordered" evidence="1">
    <location>
        <begin position="1"/>
        <end position="34"/>
    </location>
</feature>
<feature type="transmembrane region" description="Helical" evidence="2">
    <location>
        <begin position="137"/>
        <end position="156"/>
    </location>
</feature>